<dbReference type="NCBIfam" id="TIGR00526">
    <property type="entry name" value="folB_dom"/>
    <property type="match status" value="1"/>
</dbReference>
<dbReference type="GeneID" id="83727687"/>
<evidence type="ECO:0000256" key="3">
    <source>
        <dbReference type="ARBA" id="ARBA00005708"/>
    </source>
</evidence>
<evidence type="ECO:0000313" key="9">
    <source>
        <dbReference type="EMBL" id="MCS3711712.1"/>
    </source>
</evidence>
<dbReference type="EMBL" id="JANUBL010000003">
    <property type="protein sequence ID" value="MCS4121485.1"/>
    <property type="molecule type" value="Genomic_DNA"/>
</dbReference>
<dbReference type="EMBL" id="JANUAU010000005">
    <property type="protein sequence ID" value="MCS3677944.1"/>
    <property type="molecule type" value="Genomic_DNA"/>
</dbReference>
<evidence type="ECO:0000313" key="11">
    <source>
        <dbReference type="EMBL" id="MCS4156391.1"/>
    </source>
</evidence>
<accession>A0A840EJI4</accession>
<dbReference type="NCBIfam" id="TIGR00525">
    <property type="entry name" value="folB"/>
    <property type="match status" value="1"/>
</dbReference>
<dbReference type="Proteomes" id="UP001155027">
    <property type="component" value="Unassembled WGS sequence"/>
</dbReference>
<dbReference type="PANTHER" id="PTHR42844">
    <property type="entry name" value="DIHYDRONEOPTERIN ALDOLASE 1-RELATED"/>
    <property type="match status" value="1"/>
</dbReference>
<dbReference type="EC" id="4.1.2.25" evidence="6"/>
<dbReference type="GO" id="GO:0005737">
    <property type="term" value="C:cytoplasm"/>
    <property type="evidence" value="ECO:0007669"/>
    <property type="project" value="TreeGrafter"/>
</dbReference>
<dbReference type="Proteomes" id="UP001155110">
    <property type="component" value="Unassembled WGS sequence"/>
</dbReference>
<dbReference type="OMA" id="GHYKSVA"/>
<evidence type="ECO:0000313" key="10">
    <source>
        <dbReference type="EMBL" id="MCS4121485.1"/>
    </source>
</evidence>
<dbReference type="EMBL" id="JANUAE010000016">
    <property type="protein sequence ID" value="MCS3711712.1"/>
    <property type="molecule type" value="Genomic_DNA"/>
</dbReference>
<proteinExistence type="inferred from homology"/>
<dbReference type="Proteomes" id="UP001155144">
    <property type="component" value="Unassembled WGS sequence"/>
</dbReference>
<comment type="catalytic activity">
    <reaction evidence="1 6">
        <text>7,8-dihydroneopterin = 6-hydroxymethyl-7,8-dihydropterin + glycolaldehyde</text>
        <dbReference type="Rhea" id="RHEA:10540"/>
        <dbReference type="ChEBI" id="CHEBI:17001"/>
        <dbReference type="ChEBI" id="CHEBI:17071"/>
        <dbReference type="ChEBI" id="CHEBI:44841"/>
        <dbReference type="EC" id="4.1.2.25"/>
    </reaction>
</comment>
<reference evidence="8" key="1">
    <citation type="submission" date="2022-08" db="EMBL/GenBank/DDBJ databases">
        <title>Genomic Encyclopedia of Type Strains, Phase V (KMG-V): Genome sequencing to study the core and pangenomes of soil and plant-associated prokaryotes.</title>
        <authorList>
            <person name="Whitman W."/>
        </authorList>
    </citation>
    <scope>NUCLEOTIDE SEQUENCE</scope>
    <source>
        <strain evidence="8">0</strain>
        <strain evidence="11">SP3002</strain>
        <strain evidence="10">SP3026</strain>
        <strain evidence="9">SP3049</strain>
    </source>
</reference>
<dbReference type="Proteomes" id="UP001155057">
    <property type="component" value="Unassembled WGS sequence"/>
</dbReference>
<dbReference type="GO" id="GO:0004150">
    <property type="term" value="F:dihydroneopterin aldolase activity"/>
    <property type="evidence" value="ECO:0007669"/>
    <property type="project" value="UniProtKB-UniRule"/>
</dbReference>
<dbReference type="PANTHER" id="PTHR42844:SF1">
    <property type="entry name" value="DIHYDRONEOPTERIN ALDOLASE 1-RELATED"/>
    <property type="match status" value="1"/>
</dbReference>
<comment type="pathway">
    <text evidence="2 6">Cofactor biosynthesis; tetrahydrofolate biosynthesis; 2-amino-4-hydroxy-6-hydroxymethyl-7,8-dihydropteridine diphosphate from 7,8-dihydroneopterin triphosphate: step 3/4.</text>
</comment>
<organism evidence="8 12">
    <name type="scientific">Salinibacter ruber</name>
    <dbReference type="NCBI Taxonomy" id="146919"/>
    <lineage>
        <taxon>Bacteria</taxon>
        <taxon>Pseudomonadati</taxon>
        <taxon>Rhodothermota</taxon>
        <taxon>Rhodothermia</taxon>
        <taxon>Rhodothermales</taxon>
        <taxon>Salinibacteraceae</taxon>
        <taxon>Salinibacter</taxon>
    </lineage>
</organism>
<evidence type="ECO:0000256" key="5">
    <source>
        <dbReference type="ARBA" id="ARBA00023239"/>
    </source>
</evidence>
<dbReference type="Pfam" id="PF02152">
    <property type="entry name" value="FolB"/>
    <property type="match status" value="1"/>
</dbReference>
<sequence length="142" mass="15933">MSESVPDTKPEASSSTDYTTTGTVRLVNAVFYGHHGVMEEEHRIGGRYEVDVSVGLDFEDAALHDDLDRTVNYEQVYEFVRQLVTENNFYLIEKLAYRIAHKVLDTYPDLEGVEVTVRKPDPPVGGTCDRAEATYTIDDPGT</sequence>
<dbReference type="RefSeq" id="WP_011403527.1">
    <property type="nucleotide sequence ID" value="NZ_CALTRV010000015.1"/>
</dbReference>
<dbReference type="SMART" id="SM00905">
    <property type="entry name" value="FolB"/>
    <property type="match status" value="1"/>
</dbReference>
<dbReference type="InterPro" id="IPR006156">
    <property type="entry name" value="Dihydroneopterin_aldolase"/>
</dbReference>
<evidence type="ECO:0000256" key="2">
    <source>
        <dbReference type="ARBA" id="ARBA00005013"/>
    </source>
</evidence>
<dbReference type="AlphaFoldDB" id="A0A840EJI4"/>
<protein>
    <recommendedName>
        <fullName evidence="6">7,8-dihydroneopterin aldolase</fullName>
        <ecNumber evidence="6">4.1.2.25</ecNumber>
    </recommendedName>
</protein>
<feature type="domain" description="Dihydroneopterin aldolase/epimerase" evidence="7">
    <location>
        <begin position="24"/>
        <end position="137"/>
    </location>
</feature>
<comment type="function">
    <text evidence="6">Catalyzes the conversion of 7,8-dihydroneopterin to 6-hydroxymethyl-7,8-dihydropterin.</text>
</comment>
<gene>
    <name evidence="10" type="ORF">GGP45_001838</name>
    <name evidence="9" type="ORF">GGP61_003345</name>
    <name evidence="8" type="ORF">GGP71_001872</name>
    <name evidence="11" type="ORF">GGP99_000322</name>
</gene>
<dbReference type="EMBL" id="JANTZM010000001">
    <property type="protein sequence ID" value="MCS4156391.1"/>
    <property type="molecule type" value="Genomic_DNA"/>
</dbReference>
<evidence type="ECO:0000259" key="7">
    <source>
        <dbReference type="SMART" id="SM00905"/>
    </source>
</evidence>
<comment type="similarity">
    <text evidence="3 6">Belongs to the DHNA family.</text>
</comment>
<evidence type="ECO:0000313" key="8">
    <source>
        <dbReference type="EMBL" id="MCS3677944.1"/>
    </source>
</evidence>
<dbReference type="GO" id="GO:0046656">
    <property type="term" value="P:folic acid biosynthetic process"/>
    <property type="evidence" value="ECO:0007669"/>
    <property type="project" value="UniProtKB-UniRule"/>
</dbReference>
<name>A0A840EJI4_9BACT</name>
<keyword evidence="4 6" id="KW-0289">Folate biosynthesis</keyword>
<evidence type="ECO:0000256" key="1">
    <source>
        <dbReference type="ARBA" id="ARBA00001353"/>
    </source>
</evidence>
<evidence type="ECO:0000256" key="4">
    <source>
        <dbReference type="ARBA" id="ARBA00022909"/>
    </source>
</evidence>
<evidence type="ECO:0000256" key="6">
    <source>
        <dbReference type="RuleBase" id="RU362079"/>
    </source>
</evidence>
<dbReference type="Gene3D" id="3.30.1130.10">
    <property type="match status" value="1"/>
</dbReference>
<dbReference type="InterPro" id="IPR006157">
    <property type="entry name" value="FolB_dom"/>
</dbReference>
<evidence type="ECO:0000313" key="12">
    <source>
        <dbReference type="Proteomes" id="UP001155027"/>
    </source>
</evidence>
<comment type="caution">
    <text evidence="8">The sequence shown here is derived from an EMBL/GenBank/DDBJ whole genome shotgun (WGS) entry which is preliminary data.</text>
</comment>
<keyword evidence="5 6" id="KW-0456">Lyase</keyword>
<dbReference type="SUPFAM" id="SSF55620">
    <property type="entry name" value="Tetrahydrobiopterin biosynthesis enzymes-like"/>
    <property type="match status" value="1"/>
</dbReference>
<dbReference type="InterPro" id="IPR043133">
    <property type="entry name" value="GTP-CH-I_C/QueF"/>
</dbReference>
<dbReference type="GO" id="GO:0046654">
    <property type="term" value="P:tetrahydrofolate biosynthetic process"/>
    <property type="evidence" value="ECO:0007669"/>
    <property type="project" value="UniProtKB-UniRule"/>
</dbReference>